<evidence type="ECO:0000259" key="11">
    <source>
        <dbReference type="PROSITE" id="PS50883"/>
    </source>
</evidence>
<gene>
    <name evidence="13" type="ORF">C9J12_09345</name>
</gene>
<dbReference type="InterPro" id="IPR042240">
    <property type="entry name" value="CHASE_sf"/>
</dbReference>
<comment type="subcellular location">
    <subcellularLocation>
        <location evidence="2">Membrane</location>
    </subcellularLocation>
</comment>
<keyword evidence="14" id="KW-1185">Reference proteome</keyword>
<keyword evidence="4" id="KW-0973">c-di-GMP</keyword>
<dbReference type="GO" id="GO:0007165">
    <property type="term" value="P:signal transduction"/>
    <property type="evidence" value="ECO:0007669"/>
    <property type="project" value="UniProtKB-ARBA"/>
</dbReference>
<dbReference type="PROSITE" id="PS50839">
    <property type="entry name" value="CHASE"/>
    <property type="match status" value="1"/>
</dbReference>
<dbReference type="EC" id="3.1.4.52" evidence="3"/>
<dbReference type="OrthoDB" id="1316910at2"/>
<evidence type="ECO:0000256" key="1">
    <source>
        <dbReference type="ARBA" id="ARBA00001946"/>
    </source>
</evidence>
<dbReference type="InterPro" id="IPR000160">
    <property type="entry name" value="GGDEF_dom"/>
</dbReference>
<dbReference type="GO" id="GO:0071732">
    <property type="term" value="P:cellular response to nitric oxide"/>
    <property type="evidence" value="ECO:0007669"/>
    <property type="project" value="UniProtKB-ARBA"/>
</dbReference>
<accession>A0A2T3JJK5</accession>
<dbReference type="Gene3D" id="3.20.20.450">
    <property type="entry name" value="EAL domain"/>
    <property type="match status" value="1"/>
</dbReference>
<dbReference type="FunFam" id="3.30.70.270:FF:000001">
    <property type="entry name" value="Diguanylate cyclase domain protein"/>
    <property type="match status" value="1"/>
</dbReference>
<dbReference type="AlphaFoldDB" id="A0A2T3JJK5"/>
<evidence type="ECO:0000256" key="9">
    <source>
        <dbReference type="SAM" id="Phobius"/>
    </source>
</evidence>
<dbReference type="RefSeq" id="WP_107242458.1">
    <property type="nucleotide sequence ID" value="NZ_PYMJ01000007.1"/>
</dbReference>
<dbReference type="InterPro" id="IPR001633">
    <property type="entry name" value="EAL_dom"/>
</dbReference>
<dbReference type="Pfam" id="PF00563">
    <property type="entry name" value="EAL"/>
    <property type="match status" value="1"/>
</dbReference>
<evidence type="ECO:0000256" key="8">
    <source>
        <dbReference type="ARBA" id="ARBA00051114"/>
    </source>
</evidence>
<evidence type="ECO:0000313" key="14">
    <source>
        <dbReference type="Proteomes" id="UP000240987"/>
    </source>
</evidence>
<dbReference type="EMBL" id="PYMJ01000007">
    <property type="protein sequence ID" value="PSU49181.1"/>
    <property type="molecule type" value="Genomic_DNA"/>
</dbReference>
<evidence type="ECO:0000256" key="3">
    <source>
        <dbReference type="ARBA" id="ARBA00012282"/>
    </source>
</evidence>
<dbReference type="InterPro" id="IPR029787">
    <property type="entry name" value="Nucleotide_cyclase"/>
</dbReference>
<dbReference type="Pfam" id="PF00990">
    <property type="entry name" value="GGDEF"/>
    <property type="match status" value="1"/>
</dbReference>
<dbReference type="Gene3D" id="3.30.70.270">
    <property type="match status" value="1"/>
</dbReference>
<dbReference type="InterPro" id="IPR006189">
    <property type="entry name" value="CHASE_dom"/>
</dbReference>
<feature type="transmembrane region" description="Helical" evidence="9">
    <location>
        <begin position="257"/>
        <end position="278"/>
    </location>
</feature>
<dbReference type="CDD" id="cd01948">
    <property type="entry name" value="EAL"/>
    <property type="match status" value="1"/>
</dbReference>
<comment type="caution">
    <text evidence="13">The sequence shown here is derived from an EMBL/GenBank/DDBJ whole genome shotgun (WGS) entry which is preliminary data.</text>
</comment>
<evidence type="ECO:0000256" key="7">
    <source>
        <dbReference type="ARBA" id="ARBA00023136"/>
    </source>
</evidence>
<dbReference type="InterPro" id="IPR043128">
    <property type="entry name" value="Rev_trsase/Diguanyl_cyclase"/>
</dbReference>
<keyword evidence="7 9" id="KW-0472">Membrane</keyword>
<dbReference type="PROSITE" id="PS50887">
    <property type="entry name" value="GGDEF"/>
    <property type="match status" value="1"/>
</dbReference>
<evidence type="ECO:0000256" key="2">
    <source>
        <dbReference type="ARBA" id="ARBA00004370"/>
    </source>
</evidence>
<dbReference type="SUPFAM" id="SSF141868">
    <property type="entry name" value="EAL domain-like"/>
    <property type="match status" value="1"/>
</dbReference>
<name>A0A2T3JJK5_9GAMM</name>
<dbReference type="PANTHER" id="PTHR44757">
    <property type="entry name" value="DIGUANYLATE CYCLASE DGCP"/>
    <property type="match status" value="1"/>
</dbReference>
<proteinExistence type="predicted"/>
<dbReference type="SMART" id="SM01079">
    <property type="entry name" value="CHASE"/>
    <property type="match status" value="1"/>
</dbReference>
<evidence type="ECO:0000256" key="5">
    <source>
        <dbReference type="ARBA" id="ARBA00022692"/>
    </source>
</evidence>
<dbReference type="GO" id="GO:0071111">
    <property type="term" value="F:cyclic-guanylate-specific phosphodiesterase activity"/>
    <property type="evidence" value="ECO:0007669"/>
    <property type="project" value="UniProtKB-EC"/>
</dbReference>
<organism evidence="13 14">
    <name type="scientific">Photobacterium frigidiphilum</name>
    <dbReference type="NCBI Taxonomy" id="264736"/>
    <lineage>
        <taxon>Bacteria</taxon>
        <taxon>Pseudomonadati</taxon>
        <taxon>Pseudomonadota</taxon>
        <taxon>Gammaproteobacteria</taxon>
        <taxon>Vibrionales</taxon>
        <taxon>Vibrionaceae</taxon>
        <taxon>Photobacterium</taxon>
    </lineage>
</organism>
<evidence type="ECO:0000256" key="4">
    <source>
        <dbReference type="ARBA" id="ARBA00022636"/>
    </source>
</evidence>
<dbReference type="InterPro" id="IPR052155">
    <property type="entry name" value="Biofilm_reg_signaling"/>
</dbReference>
<dbReference type="Proteomes" id="UP000240987">
    <property type="component" value="Unassembled WGS sequence"/>
</dbReference>
<comment type="cofactor">
    <cofactor evidence="1">
        <name>Mg(2+)</name>
        <dbReference type="ChEBI" id="CHEBI:18420"/>
    </cofactor>
</comment>
<dbReference type="InterPro" id="IPR035919">
    <property type="entry name" value="EAL_sf"/>
</dbReference>
<dbReference type="GO" id="GO:0016020">
    <property type="term" value="C:membrane"/>
    <property type="evidence" value="ECO:0007669"/>
    <property type="project" value="UniProtKB-SubCell"/>
</dbReference>
<feature type="domain" description="CHASE" evidence="10">
    <location>
        <begin position="103"/>
        <end position="193"/>
    </location>
</feature>
<comment type="catalytic activity">
    <reaction evidence="8">
        <text>3',3'-c-di-GMP + H2O = 5'-phosphoguanylyl(3'-&gt;5')guanosine + H(+)</text>
        <dbReference type="Rhea" id="RHEA:24902"/>
        <dbReference type="ChEBI" id="CHEBI:15377"/>
        <dbReference type="ChEBI" id="CHEBI:15378"/>
        <dbReference type="ChEBI" id="CHEBI:58754"/>
        <dbReference type="ChEBI" id="CHEBI:58805"/>
        <dbReference type="EC" id="3.1.4.52"/>
    </reaction>
    <physiologicalReaction direction="left-to-right" evidence="8">
        <dbReference type="Rhea" id="RHEA:24903"/>
    </physiologicalReaction>
</comment>
<dbReference type="SMART" id="SM00052">
    <property type="entry name" value="EAL"/>
    <property type="match status" value="1"/>
</dbReference>
<dbReference type="PROSITE" id="PS50883">
    <property type="entry name" value="EAL"/>
    <property type="match status" value="1"/>
</dbReference>
<evidence type="ECO:0000256" key="6">
    <source>
        <dbReference type="ARBA" id="ARBA00022989"/>
    </source>
</evidence>
<dbReference type="Gene3D" id="3.30.450.350">
    <property type="entry name" value="CHASE domain"/>
    <property type="match status" value="1"/>
</dbReference>
<dbReference type="CDD" id="cd01949">
    <property type="entry name" value="GGDEF"/>
    <property type="match status" value="1"/>
</dbReference>
<evidence type="ECO:0000313" key="13">
    <source>
        <dbReference type="EMBL" id="PSU49181.1"/>
    </source>
</evidence>
<keyword evidence="5 9" id="KW-0812">Transmembrane</keyword>
<keyword evidence="6 9" id="KW-1133">Transmembrane helix</keyword>
<dbReference type="SUPFAM" id="SSF55073">
    <property type="entry name" value="Nucleotide cyclase"/>
    <property type="match status" value="1"/>
</dbReference>
<reference evidence="13 14" key="1">
    <citation type="submission" date="2018-01" db="EMBL/GenBank/DDBJ databases">
        <title>Whole genome sequencing of Histamine producing bacteria.</title>
        <authorList>
            <person name="Butler K."/>
        </authorList>
    </citation>
    <scope>NUCLEOTIDE SEQUENCE [LARGE SCALE GENOMIC DNA]</scope>
    <source>
        <strain evidence="13 14">JCM 12947</strain>
    </source>
</reference>
<dbReference type="SMART" id="SM00267">
    <property type="entry name" value="GGDEF"/>
    <property type="match status" value="1"/>
</dbReference>
<dbReference type="Pfam" id="PF03924">
    <property type="entry name" value="CHASE"/>
    <property type="match status" value="1"/>
</dbReference>
<sequence length="725" mass="81706">MKQMYLPNRRVICGALFLLISSIGIYWTHMSHALNAQEQHLLLSDIVNAQAKAFERRLSQSLSATHILALEVQQQNGRIDDFDHFSEEVLRTIGGISNLQLAPDGIIQKIYPLLGHEKAIGHNILKDDKRRKEALSAIKEQKLTLAGPFKLIQGGVAVIGRNPVFIRDSNKQVFWGFTSALIYLDDLLASTELDLLQSKGYRYQLTRQSPDTSETEVIAASREPIVSPHRTSTVNVPNATWQITISRPMEGSIWRAALGYLTSIIIALFGSWAMWFVLRQPEKLQKIVKQKTHELEKFALYDYLTGLANRRLLNEHLERVIQQTEYCGNSAALLYFDLDDFKRINDSQGHEVGDGVLQQISHRLNSVVNKSDIVARIGGDEFTVLLSASDSAFDAGRIAERLINVISEPILLNNKELSVSASVGITMIPSDGNDVSTLLRNADMAMYSAKKSGKRNYHFFNKALQKKALYKMSIEEGLDTAISKEQFVLHYQPVFSFDSNKLCCYEALIRWNHPREGLLYPERFIGIAEESGKIKDIGYWVIQEVCDVIKMRQLHTGDSYRVAVNLSPRQFNDPDLLENIRRIILNVGIDARSLEIEITESTLMENVESAIHTLHQFKELGITVAIDDFGTGYSSLAMLKRLPVDKLKIDRSFVKDLSSNNSDQKIVQALISMAHTLQISVIAEGIETQEQFNLLQQYGCDFGQGYLFSKPVPITELNEAMSTVI</sequence>
<dbReference type="NCBIfam" id="TIGR00254">
    <property type="entry name" value="GGDEF"/>
    <property type="match status" value="1"/>
</dbReference>
<feature type="domain" description="EAL" evidence="11">
    <location>
        <begin position="471"/>
        <end position="725"/>
    </location>
</feature>
<protein>
    <recommendedName>
        <fullName evidence="3">cyclic-guanylate-specific phosphodiesterase</fullName>
        <ecNumber evidence="3">3.1.4.52</ecNumber>
    </recommendedName>
</protein>
<evidence type="ECO:0000259" key="10">
    <source>
        <dbReference type="PROSITE" id="PS50839"/>
    </source>
</evidence>
<dbReference type="FunFam" id="3.20.20.450:FF:000001">
    <property type="entry name" value="Cyclic di-GMP phosphodiesterase yahA"/>
    <property type="match status" value="1"/>
</dbReference>
<feature type="domain" description="GGDEF" evidence="12">
    <location>
        <begin position="329"/>
        <end position="462"/>
    </location>
</feature>
<evidence type="ECO:0000259" key="12">
    <source>
        <dbReference type="PROSITE" id="PS50887"/>
    </source>
</evidence>
<dbReference type="PANTHER" id="PTHR44757:SF2">
    <property type="entry name" value="BIOFILM ARCHITECTURE MAINTENANCE PROTEIN MBAA"/>
    <property type="match status" value="1"/>
</dbReference>